<evidence type="ECO:0000313" key="4">
    <source>
        <dbReference type="Proteomes" id="UP001175227"/>
    </source>
</evidence>
<keyword evidence="4" id="KW-1185">Reference proteome</keyword>
<dbReference type="Pfam" id="PF08238">
    <property type="entry name" value="Sel1"/>
    <property type="match status" value="4"/>
</dbReference>
<dbReference type="SUPFAM" id="SSF81901">
    <property type="entry name" value="HCP-like"/>
    <property type="match status" value="2"/>
</dbReference>
<dbReference type="PANTHER" id="PTHR46430:SF2">
    <property type="entry name" value="CHITIN SYNTHASE REGULATORY FACTOR 4"/>
    <property type="match status" value="1"/>
</dbReference>
<keyword evidence="1" id="KW-0677">Repeat</keyword>
<comment type="caution">
    <text evidence="3">The sequence shown here is derived from an EMBL/GenBank/DDBJ whole genome shotgun (WGS) entry which is preliminary data.</text>
</comment>
<feature type="region of interest" description="Disordered" evidence="2">
    <location>
        <begin position="572"/>
        <end position="598"/>
    </location>
</feature>
<dbReference type="AlphaFoldDB" id="A0AA39TYQ6"/>
<feature type="compositionally biased region" description="Polar residues" evidence="2">
    <location>
        <begin position="639"/>
        <end position="650"/>
    </location>
</feature>
<dbReference type="PANTHER" id="PTHR46430">
    <property type="entry name" value="PROTEIN SKT5-RELATED"/>
    <property type="match status" value="1"/>
</dbReference>
<dbReference type="InterPro" id="IPR006597">
    <property type="entry name" value="Sel1-like"/>
</dbReference>
<accession>A0AA39TYQ6</accession>
<evidence type="ECO:0000256" key="1">
    <source>
        <dbReference type="ARBA" id="ARBA00022737"/>
    </source>
</evidence>
<evidence type="ECO:0000256" key="2">
    <source>
        <dbReference type="SAM" id="MobiDB-lite"/>
    </source>
</evidence>
<dbReference type="Gene3D" id="1.25.40.10">
    <property type="entry name" value="Tetratricopeptide repeat domain"/>
    <property type="match status" value="1"/>
</dbReference>
<feature type="compositionally biased region" description="Basic and acidic residues" evidence="2">
    <location>
        <begin position="1"/>
        <end position="10"/>
    </location>
</feature>
<feature type="region of interest" description="Disordered" evidence="2">
    <location>
        <begin position="612"/>
        <end position="724"/>
    </location>
</feature>
<feature type="compositionally biased region" description="Pro residues" evidence="2">
    <location>
        <begin position="705"/>
        <end position="718"/>
    </location>
</feature>
<sequence>MYRIANKEHTAASPTSPLSEGGFTMKRRKRLASCSIIASRSIGPKIRRQCNCLKFPTTTTMSLPPVPPRPYDYDDAVPAPPPLPPHPPEIRYHPYEVGINASTPLPAPRAHQVTSAAADLDAMSRVMSPSINYNPGFALPYPGSPSPPSHVDVSHSIAAIGRTPSTFSTFGRPPLPPTPPQTSLTAPIPTIPSLDSALGTVQLPAHDPALRIAWCRDVLYLVDRHTHAAPNEPVVGPVTITDPNLSRLVQFAVPIILSLTSSQPSQPEALYLRATLTASGAFPDLLSHNPRAAFRDFESAARAGFHKAWFRLGRDYESFNDLTHARDCFERGIKFGVEAAIYRMGMAHLLGQLGLPASPQTALPLLQRAATLASLETPQPAYVYALLLLNEFNLVSVPPALLQPLIPAGSSPPLEARTHLERSAYLHFPPAQYKLAHAYEFAQYPWQFDALQSVEWYSKASQAGEVEADMALSKWFLCGSEGAFEKDEGLAWVFAERAAKRGLPSAEFAMGYYAEVGVGGPIDVAKAIDWYGKANTHGNADARDRLDALTQSRPVPLSRQEHDVITESKLVRTRTQARLKSEAQPQGARHGTAPNNPNVVELIRKNTLVDMPQSAPHRNSIGMPNGPPMPAPVRGNSGGSLQPQQMQGRNRYSLADPGFNSAPPSTSSSPSPSLRPPRIESPVGMGRRTASPATGRIPSGVAATPQPPAQDKPKPPGPTTFAEMGFQGAKAEDKECVIISRFVHLHRI</sequence>
<evidence type="ECO:0008006" key="5">
    <source>
        <dbReference type="Google" id="ProtNLM"/>
    </source>
</evidence>
<gene>
    <name evidence="3" type="ORF">IW261DRAFT_672825</name>
</gene>
<dbReference type="EMBL" id="JAUEPR010000031">
    <property type="protein sequence ID" value="KAK0473697.1"/>
    <property type="molecule type" value="Genomic_DNA"/>
</dbReference>
<feature type="region of interest" description="Disordered" evidence="2">
    <location>
        <begin position="1"/>
        <end position="24"/>
    </location>
</feature>
<dbReference type="SMART" id="SM00671">
    <property type="entry name" value="SEL1"/>
    <property type="match status" value="5"/>
</dbReference>
<evidence type="ECO:0000313" key="3">
    <source>
        <dbReference type="EMBL" id="KAK0473697.1"/>
    </source>
</evidence>
<dbReference type="Proteomes" id="UP001175227">
    <property type="component" value="Unassembled WGS sequence"/>
</dbReference>
<dbReference type="InterPro" id="IPR051726">
    <property type="entry name" value="Chitin_Synth_Reg"/>
</dbReference>
<reference evidence="3" key="1">
    <citation type="submission" date="2023-06" db="EMBL/GenBank/DDBJ databases">
        <authorList>
            <consortium name="Lawrence Berkeley National Laboratory"/>
            <person name="Ahrendt S."/>
            <person name="Sahu N."/>
            <person name="Indic B."/>
            <person name="Wong-Bajracharya J."/>
            <person name="Merenyi Z."/>
            <person name="Ke H.-M."/>
            <person name="Monk M."/>
            <person name="Kocsube S."/>
            <person name="Drula E."/>
            <person name="Lipzen A."/>
            <person name="Balint B."/>
            <person name="Henrissat B."/>
            <person name="Andreopoulos B."/>
            <person name="Martin F.M."/>
            <person name="Harder C.B."/>
            <person name="Rigling D."/>
            <person name="Ford K.L."/>
            <person name="Foster G.D."/>
            <person name="Pangilinan J."/>
            <person name="Papanicolaou A."/>
            <person name="Barry K."/>
            <person name="LaButti K."/>
            <person name="Viragh M."/>
            <person name="Koriabine M."/>
            <person name="Yan M."/>
            <person name="Riley R."/>
            <person name="Champramary S."/>
            <person name="Plett K.L."/>
            <person name="Tsai I.J."/>
            <person name="Slot J."/>
            <person name="Sipos G."/>
            <person name="Plett J."/>
            <person name="Nagy L.G."/>
            <person name="Grigoriev I.V."/>
        </authorList>
    </citation>
    <scope>NUCLEOTIDE SEQUENCE</scope>
    <source>
        <strain evidence="3">ICMP 16352</strain>
    </source>
</reference>
<protein>
    <recommendedName>
        <fullName evidence="5">HCP-like protein</fullName>
    </recommendedName>
</protein>
<name>A0AA39TYQ6_9AGAR</name>
<organism evidence="3 4">
    <name type="scientific">Armillaria novae-zelandiae</name>
    <dbReference type="NCBI Taxonomy" id="153914"/>
    <lineage>
        <taxon>Eukaryota</taxon>
        <taxon>Fungi</taxon>
        <taxon>Dikarya</taxon>
        <taxon>Basidiomycota</taxon>
        <taxon>Agaricomycotina</taxon>
        <taxon>Agaricomycetes</taxon>
        <taxon>Agaricomycetidae</taxon>
        <taxon>Agaricales</taxon>
        <taxon>Marasmiineae</taxon>
        <taxon>Physalacriaceae</taxon>
        <taxon>Armillaria</taxon>
    </lineage>
</organism>
<dbReference type="InterPro" id="IPR011990">
    <property type="entry name" value="TPR-like_helical_dom_sf"/>
</dbReference>
<feature type="compositionally biased region" description="Low complexity" evidence="2">
    <location>
        <begin position="661"/>
        <end position="672"/>
    </location>
</feature>
<proteinExistence type="predicted"/>